<dbReference type="SMART" id="SM01003">
    <property type="entry name" value="AlaDh_PNT_N"/>
    <property type="match status" value="1"/>
</dbReference>
<dbReference type="Gene3D" id="3.40.50.720">
    <property type="entry name" value="NAD(P)-binding Rossmann-like Domain"/>
    <property type="match status" value="2"/>
</dbReference>
<feature type="active site" description="Proton acceptor" evidence="4">
    <location>
        <position position="73"/>
    </location>
</feature>
<evidence type="ECO:0000256" key="1">
    <source>
        <dbReference type="ARBA" id="ARBA00005689"/>
    </source>
</evidence>
<feature type="domain" description="Alanine dehydrogenase/pyridine nucleotide transhydrogenase N-terminal" evidence="6">
    <location>
        <begin position="5"/>
        <end position="137"/>
    </location>
</feature>
<evidence type="ECO:0000256" key="2">
    <source>
        <dbReference type="ARBA" id="ARBA00023002"/>
    </source>
</evidence>
<protein>
    <submittedName>
        <fullName evidence="7">Alanine dehydrogenase</fullName>
    </submittedName>
</protein>
<proteinExistence type="inferred from homology"/>
<dbReference type="GO" id="GO:0004754">
    <property type="term" value="F:saccharopine dehydrogenase (NAD+, L-lysine-forming) activity"/>
    <property type="evidence" value="ECO:0007669"/>
    <property type="project" value="InterPro"/>
</dbReference>
<dbReference type="RefSeq" id="WP_092456249.1">
    <property type="nucleotide sequence ID" value="NZ_FPCJ01000001.1"/>
</dbReference>
<comment type="similarity">
    <text evidence="1">Belongs to the AlaDH/PNT family.</text>
</comment>
<evidence type="ECO:0000256" key="4">
    <source>
        <dbReference type="PIRSR" id="PIRSR018250-1"/>
    </source>
</evidence>
<name>A0A1I7MYG7_9BACT</name>
<dbReference type="SUPFAM" id="SSF52283">
    <property type="entry name" value="Formate/glycerate dehydrogenase catalytic domain-like"/>
    <property type="match status" value="1"/>
</dbReference>
<keyword evidence="8" id="KW-1185">Reference proteome</keyword>
<dbReference type="EMBL" id="FPCJ01000001">
    <property type="protein sequence ID" value="SFV27461.1"/>
    <property type="molecule type" value="Genomic_DNA"/>
</dbReference>
<dbReference type="STRING" id="1393122.SAMN05660895_0117"/>
<dbReference type="PANTHER" id="PTHR11133:SF23">
    <property type="entry name" value="SACCHAROPINE DEHYDROGENASE [NAD(+), L-LYSINE-FORMING]"/>
    <property type="match status" value="1"/>
</dbReference>
<dbReference type="GO" id="GO:0005737">
    <property type="term" value="C:cytoplasm"/>
    <property type="evidence" value="ECO:0007669"/>
    <property type="project" value="TreeGrafter"/>
</dbReference>
<feature type="binding site" evidence="5">
    <location>
        <position position="268"/>
    </location>
    <ligand>
        <name>NAD(+)</name>
        <dbReference type="ChEBI" id="CHEBI:57540"/>
    </ligand>
</feature>
<dbReference type="Pfam" id="PF05222">
    <property type="entry name" value="AlaDh_PNT_N"/>
    <property type="match status" value="1"/>
</dbReference>
<dbReference type="Proteomes" id="UP000199537">
    <property type="component" value="Unassembled WGS sequence"/>
</dbReference>
<organism evidence="7 8">
    <name type="scientific">Thermoflavifilum thermophilum</name>
    <dbReference type="NCBI Taxonomy" id="1393122"/>
    <lineage>
        <taxon>Bacteria</taxon>
        <taxon>Pseudomonadati</taxon>
        <taxon>Bacteroidota</taxon>
        <taxon>Chitinophagia</taxon>
        <taxon>Chitinophagales</taxon>
        <taxon>Chitinophagaceae</taxon>
        <taxon>Thermoflavifilum</taxon>
    </lineage>
</organism>
<gene>
    <name evidence="7" type="ORF">SAMN05660895_0117</name>
</gene>
<dbReference type="GO" id="GO:0019878">
    <property type="term" value="P:lysine biosynthetic process via aminoadipic acid"/>
    <property type="evidence" value="ECO:0007669"/>
    <property type="project" value="TreeGrafter"/>
</dbReference>
<evidence type="ECO:0000313" key="8">
    <source>
        <dbReference type="Proteomes" id="UP000199537"/>
    </source>
</evidence>
<dbReference type="InterPro" id="IPR051168">
    <property type="entry name" value="AASS"/>
</dbReference>
<keyword evidence="2" id="KW-0560">Oxidoreductase</keyword>
<keyword evidence="3 5" id="KW-0520">NAD</keyword>
<evidence type="ECO:0000313" key="7">
    <source>
        <dbReference type="EMBL" id="SFV27461.1"/>
    </source>
</evidence>
<dbReference type="CDD" id="cd05199">
    <property type="entry name" value="SDH_like"/>
    <property type="match status" value="1"/>
</dbReference>
<dbReference type="AlphaFoldDB" id="A0A1I7MYG7"/>
<dbReference type="InterPro" id="IPR027281">
    <property type="entry name" value="Lys1"/>
</dbReference>
<dbReference type="PANTHER" id="PTHR11133">
    <property type="entry name" value="SACCHAROPINE DEHYDROGENASE"/>
    <property type="match status" value="1"/>
</dbReference>
<evidence type="ECO:0000256" key="5">
    <source>
        <dbReference type="PIRSR" id="PIRSR018250-3"/>
    </source>
</evidence>
<dbReference type="InterPro" id="IPR007886">
    <property type="entry name" value="AlaDH/PNT_N"/>
</dbReference>
<evidence type="ECO:0000259" key="6">
    <source>
        <dbReference type="SMART" id="SM01003"/>
    </source>
</evidence>
<sequence length="400" mass="45723">MLKIGLIREGKQPADHRVALTPSQCRWIMQHHPQIQIVVQPSAIRCYSDEEYQQAGIPLQEDLSNCQILMGIKEVPPQQLLPEKTYFFFSHTKKKQPHNKPLMQACVKKHITLIDYECLVHNDGQRMLGFGFFAGVVGAHNGLMAYGKKTGLFDFRRAYSCHDLQELTESYYGVKLPPLKIAITGSGRVAAGILEVMGLLGIKDITPEEFLINEYQYPVYTQLKAGDLYLHKTERSYSREHFHAHPKEYECKFLPFTTAADILMNGIYWEQGMAPLFTWDDLCNPHFRIRVIADITNDREGSIPCNLGDSTIEDPVYGVDRCTRQKLPPYLPHTVDMMCVGNLPDELPRDASRYFGEQLIKYVIPELLQEKSVILEKATILLNGKLTPRFSYLEDYAYGS</sequence>
<feature type="active site" description="Proton donor" evidence="4">
    <location>
        <position position="91"/>
    </location>
</feature>
<dbReference type="PIRSF" id="PIRSF018250">
    <property type="entry name" value="Saccharopine_DH_Lys"/>
    <property type="match status" value="1"/>
</dbReference>
<evidence type="ECO:0000256" key="3">
    <source>
        <dbReference type="ARBA" id="ARBA00023027"/>
    </source>
</evidence>
<accession>A0A1I7MYG7</accession>
<reference evidence="8" key="1">
    <citation type="submission" date="2016-10" db="EMBL/GenBank/DDBJ databases">
        <authorList>
            <person name="Varghese N."/>
            <person name="Submissions S."/>
        </authorList>
    </citation>
    <scope>NUCLEOTIDE SEQUENCE [LARGE SCALE GENOMIC DNA]</scope>
    <source>
        <strain evidence="8">DSM 14807</strain>
    </source>
</reference>
<dbReference type="OrthoDB" id="1141481at2"/>